<sequence length="396" mass="40853">MAGHSLVLVATLLSLAAVDAASLEQLMPAVTPAGLVALNGMTPKPTPAPGLPAGIPPELVKRQSAGSSSLLIPFPPPAYYCGLVDGDPENPLTCVNARATCIYTGNAAGCCLSKNINDCTTIPTTCYASSVSCDEACSKDSLALKCSISTLPYCGTYVFNKNTKLFGCYSYASVSDNISPLSQYFSSVLGPDYASKYSATHIPSTTTDTYSGDPTNTASDVSPNPSSSGLPHPGPTPGPNPPPPPHSNGLGGGVIAGIVIGCVAGVSAILIAIWWFILRKKPDNTPAPAPATAYTQNNNMPPTSTNPQGPVAGGYYAPVEQKPPVDDQLPTYPNEQKVSPFNQPPQQPPQHAEMPGSAVSSSQQMSPIPSELASTPMSATHAGPVPEQIYEMGPGR</sequence>
<dbReference type="VEuPathDB" id="FungiDB:MCYG_04108"/>
<organism evidence="4 5">
    <name type="scientific">Arthroderma otae (strain ATCC MYA-4605 / CBS 113480)</name>
    <name type="common">Microsporum canis</name>
    <dbReference type="NCBI Taxonomy" id="554155"/>
    <lineage>
        <taxon>Eukaryota</taxon>
        <taxon>Fungi</taxon>
        <taxon>Dikarya</taxon>
        <taxon>Ascomycota</taxon>
        <taxon>Pezizomycotina</taxon>
        <taxon>Eurotiomycetes</taxon>
        <taxon>Eurotiomycetidae</taxon>
        <taxon>Onygenales</taxon>
        <taxon>Arthrodermataceae</taxon>
        <taxon>Microsporum</taxon>
    </lineage>
</organism>
<evidence type="ECO:0000256" key="1">
    <source>
        <dbReference type="SAM" id="MobiDB-lite"/>
    </source>
</evidence>
<feature type="transmembrane region" description="Helical" evidence="2">
    <location>
        <begin position="250"/>
        <end position="277"/>
    </location>
</feature>
<dbReference type="AlphaFoldDB" id="C5FN53"/>
<dbReference type="Proteomes" id="UP000002035">
    <property type="component" value="Unassembled WGS sequence"/>
</dbReference>
<dbReference type="RefSeq" id="XP_002846371.1">
    <property type="nucleotide sequence ID" value="XM_002846325.1"/>
</dbReference>
<dbReference type="eggNOG" id="ENOG502SSWB">
    <property type="taxonomic scope" value="Eukaryota"/>
</dbReference>
<proteinExistence type="predicted"/>
<dbReference type="OrthoDB" id="5347452at2759"/>
<feature type="region of interest" description="Disordered" evidence="1">
    <location>
        <begin position="204"/>
        <end position="248"/>
    </location>
</feature>
<evidence type="ECO:0000256" key="2">
    <source>
        <dbReference type="SAM" id="Phobius"/>
    </source>
</evidence>
<gene>
    <name evidence="4" type="ORF">MCYG_04108</name>
</gene>
<feature type="compositionally biased region" description="Low complexity" evidence="1">
    <location>
        <begin position="222"/>
        <end position="231"/>
    </location>
</feature>
<evidence type="ECO:0000313" key="4">
    <source>
        <dbReference type="EMBL" id="EEQ31289.1"/>
    </source>
</evidence>
<keyword evidence="2" id="KW-1133">Transmembrane helix</keyword>
<keyword evidence="5" id="KW-1185">Reference proteome</keyword>
<feature type="compositionally biased region" description="Polar residues" evidence="1">
    <location>
        <begin position="358"/>
        <end position="378"/>
    </location>
</feature>
<feature type="region of interest" description="Disordered" evidence="1">
    <location>
        <begin position="287"/>
        <end position="396"/>
    </location>
</feature>
<feature type="compositionally biased region" description="Low complexity" evidence="1">
    <location>
        <begin position="287"/>
        <end position="299"/>
    </location>
</feature>
<feature type="compositionally biased region" description="Polar residues" evidence="1">
    <location>
        <begin position="204"/>
        <end position="221"/>
    </location>
</feature>
<dbReference type="OMA" id="CNARNVC"/>
<evidence type="ECO:0000256" key="3">
    <source>
        <dbReference type="SAM" id="SignalP"/>
    </source>
</evidence>
<protein>
    <submittedName>
        <fullName evidence="4">Uncharacterized protein</fullName>
    </submittedName>
</protein>
<keyword evidence="2" id="KW-0472">Membrane</keyword>
<dbReference type="HOGENOM" id="CLU_633084_0_0_1"/>
<feature type="compositionally biased region" description="Pro residues" evidence="1">
    <location>
        <begin position="232"/>
        <end position="246"/>
    </location>
</feature>
<keyword evidence="2" id="KW-0812">Transmembrane</keyword>
<accession>C5FN53</accession>
<reference evidence="5" key="1">
    <citation type="journal article" date="2012" name="MBio">
        <title>Comparative genome analysis of Trichophyton rubrum and related dermatophytes reveals candidate genes involved in infection.</title>
        <authorList>
            <person name="Martinez D.A."/>
            <person name="Oliver B.G."/>
            <person name="Graeser Y."/>
            <person name="Goldberg J.M."/>
            <person name="Li W."/>
            <person name="Martinez-Rossi N.M."/>
            <person name="Monod M."/>
            <person name="Shelest E."/>
            <person name="Barton R.C."/>
            <person name="Birch E."/>
            <person name="Brakhage A.A."/>
            <person name="Chen Z."/>
            <person name="Gurr S.J."/>
            <person name="Heiman D."/>
            <person name="Heitman J."/>
            <person name="Kosti I."/>
            <person name="Rossi A."/>
            <person name="Saif S."/>
            <person name="Samalova M."/>
            <person name="Saunders C.W."/>
            <person name="Shea T."/>
            <person name="Summerbell R.C."/>
            <person name="Xu J."/>
            <person name="Young S."/>
            <person name="Zeng Q."/>
            <person name="Birren B.W."/>
            <person name="Cuomo C.A."/>
            <person name="White T.C."/>
        </authorList>
    </citation>
    <scope>NUCLEOTIDE SEQUENCE [LARGE SCALE GENOMIC DNA]</scope>
    <source>
        <strain evidence="5">ATCC MYA-4605 / CBS 113480</strain>
    </source>
</reference>
<feature type="chain" id="PRO_5002951549" evidence="3">
    <location>
        <begin position="21"/>
        <end position="396"/>
    </location>
</feature>
<dbReference type="STRING" id="554155.C5FN53"/>
<keyword evidence="3" id="KW-0732">Signal</keyword>
<dbReference type="GeneID" id="9224440"/>
<dbReference type="EMBL" id="DS995704">
    <property type="protein sequence ID" value="EEQ31289.1"/>
    <property type="molecule type" value="Genomic_DNA"/>
</dbReference>
<feature type="compositionally biased region" description="Polar residues" evidence="1">
    <location>
        <begin position="331"/>
        <end position="341"/>
    </location>
</feature>
<feature type="signal peptide" evidence="3">
    <location>
        <begin position="1"/>
        <end position="20"/>
    </location>
</feature>
<evidence type="ECO:0000313" key="5">
    <source>
        <dbReference type="Proteomes" id="UP000002035"/>
    </source>
</evidence>
<name>C5FN53_ARTOC</name>